<reference evidence="3" key="3">
    <citation type="submission" date="2016-10" db="EMBL/GenBank/DDBJ databases">
        <authorList>
            <person name="Wibberg D."/>
        </authorList>
    </citation>
    <scope>NUCLEOTIDE SEQUENCE [LARGE SCALE GENOMIC DNA]</scope>
</reference>
<evidence type="ECO:0000313" key="4">
    <source>
        <dbReference type="Proteomes" id="UP000198939"/>
    </source>
</evidence>
<dbReference type="Proteomes" id="UP000198939">
    <property type="component" value="Unassembled WGS sequence"/>
</dbReference>
<evidence type="ECO:0000313" key="3">
    <source>
        <dbReference type="Proteomes" id="UP000183063"/>
    </source>
</evidence>
<name>A0A1H8VDV2_9HYPH</name>
<protein>
    <submittedName>
        <fullName evidence="1">Uncharacterized protein</fullName>
    </submittedName>
</protein>
<organism evidence="1 3">
    <name type="scientific">Rhizobium tibeticum</name>
    <dbReference type="NCBI Taxonomy" id="501024"/>
    <lineage>
        <taxon>Bacteria</taxon>
        <taxon>Pseudomonadati</taxon>
        <taxon>Pseudomonadota</taxon>
        <taxon>Alphaproteobacteria</taxon>
        <taxon>Hyphomicrobiales</taxon>
        <taxon>Rhizobiaceae</taxon>
        <taxon>Rhizobium/Agrobacterium group</taxon>
        <taxon>Rhizobium</taxon>
    </lineage>
</organism>
<evidence type="ECO:0000313" key="1">
    <source>
        <dbReference type="EMBL" id="SEI18649.1"/>
    </source>
</evidence>
<dbReference type="AlphaFoldDB" id="A0A1H8VDV2"/>
<reference evidence="2 4" key="2">
    <citation type="submission" date="2016-10" db="EMBL/GenBank/DDBJ databases">
        <authorList>
            <person name="Varghese N."/>
            <person name="Submissions S."/>
        </authorList>
    </citation>
    <scope>NUCLEOTIDE SEQUENCE [LARGE SCALE GENOMIC DNA]</scope>
    <source>
        <strain evidence="2 4">CGMCC 1.7071</strain>
    </source>
</reference>
<dbReference type="EMBL" id="FNXB01000052">
    <property type="protein sequence ID" value="SEI18649.1"/>
    <property type="molecule type" value="Genomic_DNA"/>
</dbReference>
<reference evidence="1" key="1">
    <citation type="submission" date="2016-10" db="EMBL/GenBank/DDBJ databases">
        <authorList>
            <person name="de Groot N.N."/>
        </authorList>
    </citation>
    <scope>NUCLEOTIDE SEQUENCE [LARGE SCALE GENOMIC DNA]</scope>
    <source>
        <strain evidence="1">CCBAU85039</strain>
    </source>
</reference>
<gene>
    <name evidence="1" type="ORF">RTCCBAU85039_5956</name>
    <name evidence="2" type="ORF">SAMN05216228_104154</name>
</gene>
<proteinExistence type="predicted"/>
<dbReference type="OrthoDB" id="8281590at2"/>
<dbReference type="RefSeq" id="WP_072381145.1">
    <property type="nucleotide sequence ID" value="NZ_FNXB01000052.1"/>
</dbReference>
<sequence>MNDISKTLTDMTVFERSSLIETVADALEATADAAGDEGDARFVANSLFVANTIRGLSGDLAPGDIKAAEVLLEQGIMLVQQFSNRGRQGVLN</sequence>
<evidence type="ECO:0000313" key="2">
    <source>
        <dbReference type="EMBL" id="SEP13569.1"/>
    </source>
</evidence>
<keyword evidence="4" id="KW-1185">Reference proteome</keyword>
<dbReference type="Proteomes" id="UP000183063">
    <property type="component" value="Unassembled WGS sequence"/>
</dbReference>
<dbReference type="EMBL" id="FOCV01000041">
    <property type="protein sequence ID" value="SEP13569.1"/>
    <property type="molecule type" value="Genomic_DNA"/>
</dbReference>
<accession>A0A1H8VDV2</accession>